<dbReference type="GO" id="GO:0016887">
    <property type="term" value="F:ATP hydrolysis activity"/>
    <property type="evidence" value="ECO:0007669"/>
    <property type="project" value="RHEA"/>
</dbReference>
<dbReference type="FunFam" id="1.10.10.160:FF:000001">
    <property type="entry name" value="ATP-dependent DNA helicase"/>
    <property type="match status" value="1"/>
</dbReference>
<dbReference type="CDD" id="cd18807">
    <property type="entry name" value="SF1_C_UvrD"/>
    <property type="match status" value="1"/>
</dbReference>
<dbReference type="GO" id="GO:0043138">
    <property type="term" value="F:3'-5' DNA helicase activity"/>
    <property type="evidence" value="ECO:0007669"/>
    <property type="project" value="UniProtKB-EC"/>
</dbReference>
<dbReference type="InterPro" id="IPR005751">
    <property type="entry name" value="ATP-dep_DNA_helicase_PcrA"/>
</dbReference>
<feature type="domain" description="UvrD-like helicase C-terminal" evidence="14">
    <location>
        <begin position="285"/>
        <end position="560"/>
    </location>
</feature>
<evidence type="ECO:0000256" key="1">
    <source>
        <dbReference type="ARBA" id="ARBA00009922"/>
    </source>
</evidence>
<dbReference type="AlphaFoldDB" id="A0A1Z5HQB0"/>
<organism evidence="15 16">
    <name type="scientific">Calderihabitans maritimus</name>
    <dbReference type="NCBI Taxonomy" id="1246530"/>
    <lineage>
        <taxon>Bacteria</taxon>
        <taxon>Bacillati</taxon>
        <taxon>Bacillota</taxon>
        <taxon>Clostridia</taxon>
        <taxon>Neomoorellales</taxon>
        <taxon>Calderihabitantaceae</taxon>
        <taxon>Calderihabitans</taxon>
    </lineage>
</organism>
<dbReference type="Gene3D" id="1.10.486.10">
    <property type="entry name" value="PCRA, domain 4"/>
    <property type="match status" value="1"/>
</dbReference>
<accession>A0A1Z5HQB0</accession>
<dbReference type="Pfam" id="PF13361">
    <property type="entry name" value="UvrD_C"/>
    <property type="match status" value="1"/>
</dbReference>
<dbReference type="InterPro" id="IPR014017">
    <property type="entry name" value="DNA_helicase_UvrD-like_C"/>
</dbReference>
<dbReference type="PANTHER" id="PTHR11070:SF2">
    <property type="entry name" value="ATP-DEPENDENT DNA HELICASE SRS2"/>
    <property type="match status" value="1"/>
</dbReference>
<dbReference type="GO" id="GO:0003677">
    <property type="term" value="F:DNA binding"/>
    <property type="evidence" value="ECO:0007669"/>
    <property type="project" value="UniProtKB-KW"/>
</dbReference>
<dbReference type="Pfam" id="PF00580">
    <property type="entry name" value="UvrD-helicase"/>
    <property type="match status" value="1"/>
</dbReference>
<dbReference type="PROSITE" id="PS51198">
    <property type="entry name" value="UVRD_HELICASE_ATP_BIND"/>
    <property type="match status" value="1"/>
</dbReference>
<dbReference type="Pfam" id="PF21196">
    <property type="entry name" value="PcrA_UvrD_tudor"/>
    <property type="match status" value="1"/>
</dbReference>
<comment type="catalytic activity">
    <reaction evidence="8">
        <text>Couples ATP hydrolysis with the unwinding of duplex DNA by translocating in the 3'-5' direction.</text>
        <dbReference type="EC" id="5.6.2.4"/>
    </reaction>
</comment>
<evidence type="ECO:0000256" key="2">
    <source>
        <dbReference type="ARBA" id="ARBA00022741"/>
    </source>
</evidence>
<dbReference type="InterPro" id="IPR027417">
    <property type="entry name" value="P-loop_NTPase"/>
</dbReference>
<dbReference type="GO" id="GO:0005829">
    <property type="term" value="C:cytosol"/>
    <property type="evidence" value="ECO:0007669"/>
    <property type="project" value="TreeGrafter"/>
</dbReference>
<dbReference type="CDD" id="cd17932">
    <property type="entry name" value="DEXQc_UvrD"/>
    <property type="match status" value="1"/>
</dbReference>
<keyword evidence="3 10" id="KW-0378">Hydrolase</keyword>
<feature type="domain" description="UvrD-like helicase ATP-binding" evidence="13">
    <location>
        <begin position="5"/>
        <end position="284"/>
    </location>
</feature>
<keyword evidence="16" id="KW-1185">Reference proteome</keyword>
<dbReference type="EC" id="5.6.2.4" evidence="11"/>
<dbReference type="OrthoDB" id="9810135at2"/>
<comment type="catalytic activity">
    <reaction evidence="9 11">
        <text>ATP + H2O = ADP + phosphate + H(+)</text>
        <dbReference type="Rhea" id="RHEA:13065"/>
        <dbReference type="ChEBI" id="CHEBI:15377"/>
        <dbReference type="ChEBI" id="CHEBI:15378"/>
        <dbReference type="ChEBI" id="CHEBI:30616"/>
        <dbReference type="ChEBI" id="CHEBI:43474"/>
        <dbReference type="ChEBI" id="CHEBI:456216"/>
        <dbReference type="EC" id="5.6.2.4"/>
    </reaction>
</comment>
<evidence type="ECO:0000256" key="12">
    <source>
        <dbReference type="SAM" id="MobiDB-lite"/>
    </source>
</evidence>
<keyword evidence="2 10" id="KW-0547">Nucleotide-binding</keyword>
<evidence type="ECO:0000256" key="10">
    <source>
        <dbReference type="PROSITE-ProRule" id="PRU00560"/>
    </source>
</evidence>
<feature type="region of interest" description="Disordered" evidence="12">
    <location>
        <begin position="637"/>
        <end position="658"/>
    </location>
</feature>
<comment type="caution">
    <text evidence="15">The sequence shown here is derived from an EMBL/GenBank/DDBJ whole genome shotgun (WGS) entry which is preliminary data.</text>
</comment>
<dbReference type="GO" id="GO:0009314">
    <property type="term" value="P:response to radiation"/>
    <property type="evidence" value="ECO:0007669"/>
    <property type="project" value="UniProtKB-ARBA"/>
</dbReference>
<evidence type="ECO:0000256" key="4">
    <source>
        <dbReference type="ARBA" id="ARBA00022806"/>
    </source>
</evidence>
<dbReference type="PROSITE" id="PS51217">
    <property type="entry name" value="UVRD_HELICASE_CTER"/>
    <property type="match status" value="1"/>
</dbReference>
<dbReference type="InterPro" id="IPR013986">
    <property type="entry name" value="DExx_box_DNA_helicase_dom_sf"/>
</dbReference>
<dbReference type="InterPro" id="IPR000212">
    <property type="entry name" value="DNA_helicase_UvrD/REP"/>
</dbReference>
<keyword evidence="6 11" id="KW-0238">DNA-binding</keyword>
<evidence type="ECO:0000313" key="15">
    <source>
        <dbReference type="EMBL" id="GAW91557.1"/>
    </source>
</evidence>
<proteinExistence type="inferred from homology"/>
<dbReference type="InterPro" id="IPR014016">
    <property type="entry name" value="UvrD-like_ATP-bd"/>
</dbReference>
<protein>
    <recommendedName>
        <fullName evidence="11">ATP-dependent DNA helicase</fullName>
        <ecNumber evidence="11">5.6.2.4</ecNumber>
    </recommendedName>
</protein>
<dbReference type="Proteomes" id="UP000197032">
    <property type="component" value="Unassembled WGS sequence"/>
</dbReference>
<evidence type="ECO:0000256" key="5">
    <source>
        <dbReference type="ARBA" id="ARBA00022840"/>
    </source>
</evidence>
<dbReference type="PANTHER" id="PTHR11070">
    <property type="entry name" value="UVRD / RECB / PCRA DNA HELICASE FAMILY MEMBER"/>
    <property type="match status" value="1"/>
</dbReference>
<keyword evidence="5 10" id="KW-0067">ATP-binding</keyword>
<evidence type="ECO:0000256" key="9">
    <source>
        <dbReference type="ARBA" id="ARBA00048988"/>
    </source>
</evidence>
<dbReference type="NCBIfam" id="TIGR01073">
    <property type="entry name" value="pcrA"/>
    <property type="match status" value="1"/>
</dbReference>
<dbReference type="SUPFAM" id="SSF52540">
    <property type="entry name" value="P-loop containing nucleoside triphosphate hydrolases"/>
    <property type="match status" value="1"/>
</dbReference>
<reference evidence="16" key="1">
    <citation type="journal article" date="2017" name="Appl. Environ. Microbiol.">
        <title>Genomic analysis of Calderihabitans maritimus KKC1, a thermophilic hydrogenogenic carboxydotrophic bacterium isolated from marine sediment.</title>
        <authorList>
            <person name="Omae K."/>
            <person name="Yoneda Y."/>
            <person name="Fukuyama Y."/>
            <person name="Yoshida T."/>
            <person name="Sako Y."/>
        </authorList>
    </citation>
    <scope>NUCLEOTIDE SEQUENCE [LARGE SCALE GENOMIC DNA]</scope>
    <source>
        <strain evidence="16">KKC1</strain>
    </source>
</reference>
<evidence type="ECO:0000256" key="7">
    <source>
        <dbReference type="ARBA" id="ARBA00023235"/>
    </source>
</evidence>
<dbReference type="GO" id="GO:0006260">
    <property type="term" value="P:DNA replication"/>
    <property type="evidence" value="ECO:0007669"/>
    <property type="project" value="InterPro"/>
</dbReference>
<dbReference type="Gene3D" id="3.40.50.300">
    <property type="entry name" value="P-loop containing nucleotide triphosphate hydrolases"/>
    <property type="match status" value="2"/>
</dbReference>
<dbReference type="GO" id="GO:0005524">
    <property type="term" value="F:ATP binding"/>
    <property type="evidence" value="ECO:0007669"/>
    <property type="project" value="UniProtKB-UniRule"/>
</dbReference>
<feature type="binding site" evidence="10">
    <location>
        <begin position="26"/>
        <end position="33"/>
    </location>
    <ligand>
        <name>ATP</name>
        <dbReference type="ChEBI" id="CHEBI:30616"/>
    </ligand>
</feature>
<keyword evidence="4 10" id="KW-0347">Helicase</keyword>
<dbReference type="EMBL" id="BDGJ01000019">
    <property type="protein sequence ID" value="GAW91557.1"/>
    <property type="molecule type" value="Genomic_DNA"/>
</dbReference>
<dbReference type="RefSeq" id="WP_088553077.1">
    <property type="nucleotide sequence ID" value="NZ_BDGJ01000019.1"/>
</dbReference>
<sequence>MNLLTKLNSKQRQAVTSTEGPVLVLAGAGSGKTRVLTYRVAYLLQEKGIAPENILAITFTNKAADEMKERLADLVGLRSDSLWVSTFHSACVRILRREISRLGYNRNFVIYDTADQHTLLKNCLRELNLDDKKFPVKSLASVISQAKNNLWSPQRYEQMAGSFYERVAADVYRLYQEKLRENNALDFDDLIMQTVFLLAQYPEVLQYYQKLFRYIMIDEYQDTNHAQYILAKLLAGGYRNICAVGDPDQSIYGWRGADIQNILNFEKDYSDALIIKLEQNYRSTKTILQAANEVIRYNQSRKEKNLWTENEEGLPLVVYPADDEWGEAWYVAQEIYRLKQQEGIPYGHCAVLYRVHAQSRALEEALVKAGIPYQIMGGLKFYERKEIKDILAYLRVIQNPDDSVSLYRIINVPRRGIGEVTWVRLAAFAGEKGISIYEALRRAEEIEGLSSRVLKPIVQFVEMMDSFIELKDKIGVTELTRQILDKTGIVAELEREKTTEAETRLENLREFLSVTEKYERSSEEATLEGFLAEVSLVSEIDNYEEEEEVVVLMTLHTAKGLEFPVVFLVGMEEGVFPHSRALLEPGELEEERRLCYVGMTRAQKRLYLTHARRRTLYGNLVSNPPSRFLEEIPEELITSPGGQEKEEETDKKTAFSPGDKVYHSHWGEGVVVAVKGDGSDTRLKVAFPDRGIKELLVEYAPLRKIH</sequence>
<evidence type="ECO:0000256" key="8">
    <source>
        <dbReference type="ARBA" id="ARBA00034617"/>
    </source>
</evidence>
<dbReference type="FunFam" id="1.10.486.10:FF:000003">
    <property type="entry name" value="ATP-dependent DNA helicase"/>
    <property type="match status" value="1"/>
</dbReference>
<evidence type="ECO:0000256" key="11">
    <source>
        <dbReference type="RuleBase" id="RU364053"/>
    </source>
</evidence>
<evidence type="ECO:0000256" key="6">
    <source>
        <dbReference type="ARBA" id="ARBA00023125"/>
    </source>
</evidence>
<evidence type="ECO:0000259" key="14">
    <source>
        <dbReference type="PROSITE" id="PS51217"/>
    </source>
</evidence>
<evidence type="ECO:0000256" key="3">
    <source>
        <dbReference type="ARBA" id="ARBA00022801"/>
    </source>
</evidence>
<dbReference type="GO" id="GO:0000725">
    <property type="term" value="P:recombinational repair"/>
    <property type="evidence" value="ECO:0007669"/>
    <property type="project" value="TreeGrafter"/>
</dbReference>
<comment type="similarity">
    <text evidence="1 11">Belongs to the helicase family. UvrD subfamily.</text>
</comment>
<evidence type="ECO:0000313" key="16">
    <source>
        <dbReference type="Proteomes" id="UP000197032"/>
    </source>
</evidence>
<name>A0A1Z5HQB0_9FIRM</name>
<evidence type="ECO:0000259" key="13">
    <source>
        <dbReference type="PROSITE" id="PS51198"/>
    </source>
</evidence>
<gene>
    <name evidence="15" type="ORF">KKC1_07180</name>
</gene>
<dbReference type="Gene3D" id="1.10.10.160">
    <property type="match status" value="1"/>
</dbReference>
<keyword evidence="7" id="KW-0413">Isomerase</keyword>
<dbReference type="GO" id="GO:0033202">
    <property type="term" value="C:DNA helicase complex"/>
    <property type="evidence" value="ECO:0007669"/>
    <property type="project" value="TreeGrafter"/>
</dbReference>